<dbReference type="RefSeq" id="XP_060321984.1">
    <property type="nucleotide sequence ID" value="XM_060478714.1"/>
</dbReference>
<accession>A0AA39MJ98</accession>
<sequence>MSTVPPRASYSYRVGTFLLPTVRSGLQPPVQWFITQGVSVWYPWTSHQAQEAQEWPHLFDAITPPVHILQELHAYLQQPVSPSGSSQNGHENASGPLTDIDSSALPDTSILNVDMLGGMFNPDSSTSLPFPAEGSPTLSTSGNLLGWISFFKARNKHNAQREKTESKQHHALRLGHEKNPPTTHARGLYEWVEDPFPDVCSDDEDFYGMDILDNDYNDGPYDAEADLASQKFQRMPSPDISVIEGHDDQKTEETPDFLYTLTSQFGFIPPIIVNDPLEVAQILSSSTADAILQFLGDISSKQNPAVGRWDVDPGDQQSLSFHPCLFTLKADPGSLLYIIGKMYTRIPFHTLVRLSNTFGAHKPLALPLISFQLVDYKFTARDYQAYVENCTNILSKPQGCTALLRGGIVWHLAKEHLSLDAALHGLSSTVTQNHTGFVFRDRGDAWSLWDDNLVNEEANLICGLYKCYTDSGLQVAFKSWWPLPFTWNVAGVNMGFWSGENEQWYQKRLQEILEGKAEPLGVDQWQNKLRGYPVTCKLQAGLYDLSCLPGLV</sequence>
<dbReference type="EMBL" id="JAUEPS010000148">
    <property type="protein sequence ID" value="KAK0435455.1"/>
    <property type="molecule type" value="Genomic_DNA"/>
</dbReference>
<organism evidence="2 3">
    <name type="scientific">Armillaria tabescens</name>
    <name type="common">Ringless honey mushroom</name>
    <name type="synonym">Agaricus tabescens</name>
    <dbReference type="NCBI Taxonomy" id="1929756"/>
    <lineage>
        <taxon>Eukaryota</taxon>
        <taxon>Fungi</taxon>
        <taxon>Dikarya</taxon>
        <taxon>Basidiomycota</taxon>
        <taxon>Agaricomycotina</taxon>
        <taxon>Agaricomycetes</taxon>
        <taxon>Agaricomycetidae</taxon>
        <taxon>Agaricales</taxon>
        <taxon>Marasmiineae</taxon>
        <taxon>Physalacriaceae</taxon>
        <taxon>Desarmillaria</taxon>
    </lineage>
</organism>
<evidence type="ECO:0000313" key="2">
    <source>
        <dbReference type="EMBL" id="KAK0435455.1"/>
    </source>
</evidence>
<feature type="region of interest" description="Disordered" evidence="1">
    <location>
        <begin position="79"/>
        <end position="103"/>
    </location>
</feature>
<name>A0AA39MJ98_ARMTA</name>
<proteinExistence type="predicted"/>
<keyword evidence="3" id="KW-1185">Reference proteome</keyword>
<evidence type="ECO:0000313" key="3">
    <source>
        <dbReference type="Proteomes" id="UP001175211"/>
    </source>
</evidence>
<protein>
    <submittedName>
        <fullName evidence="2">Uncharacterized protein</fullName>
    </submittedName>
</protein>
<dbReference type="AlphaFoldDB" id="A0AA39MJ98"/>
<feature type="compositionally biased region" description="Polar residues" evidence="1">
    <location>
        <begin position="79"/>
        <end position="91"/>
    </location>
</feature>
<dbReference type="Proteomes" id="UP001175211">
    <property type="component" value="Unassembled WGS sequence"/>
</dbReference>
<gene>
    <name evidence="2" type="ORF">EV420DRAFT_1653125</name>
</gene>
<dbReference type="GeneID" id="85362262"/>
<comment type="caution">
    <text evidence="2">The sequence shown here is derived from an EMBL/GenBank/DDBJ whole genome shotgun (WGS) entry which is preliminary data.</text>
</comment>
<evidence type="ECO:0000256" key="1">
    <source>
        <dbReference type="SAM" id="MobiDB-lite"/>
    </source>
</evidence>
<reference evidence="2" key="1">
    <citation type="submission" date="2023-06" db="EMBL/GenBank/DDBJ databases">
        <authorList>
            <consortium name="Lawrence Berkeley National Laboratory"/>
            <person name="Ahrendt S."/>
            <person name="Sahu N."/>
            <person name="Indic B."/>
            <person name="Wong-Bajracharya J."/>
            <person name="Merenyi Z."/>
            <person name="Ke H.-M."/>
            <person name="Monk M."/>
            <person name="Kocsube S."/>
            <person name="Drula E."/>
            <person name="Lipzen A."/>
            <person name="Balint B."/>
            <person name="Henrissat B."/>
            <person name="Andreopoulos B."/>
            <person name="Martin F.M."/>
            <person name="Harder C.B."/>
            <person name="Rigling D."/>
            <person name="Ford K.L."/>
            <person name="Foster G.D."/>
            <person name="Pangilinan J."/>
            <person name="Papanicolaou A."/>
            <person name="Barry K."/>
            <person name="LaButti K."/>
            <person name="Viragh M."/>
            <person name="Koriabine M."/>
            <person name="Yan M."/>
            <person name="Riley R."/>
            <person name="Champramary S."/>
            <person name="Plett K.L."/>
            <person name="Tsai I.J."/>
            <person name="Slot J."/>
            <person name="Sipos G."/>
            <person name="Plett J."/>
            <person name="Nagy L.G."/>
            <person name="Grigoriev I.V."/>
        </authorList>
    </citation>
    <scope>NUCLEOTIDE SEQUENCE</scope>
    <source>
        <strain evidence="2">CCBAS 213</strain>
    </source>
</reference>